<sequence length="519" mass="56045">MARRARGRARARACVALALALALALARPVEGGRARTARTTTRGVVVVARALTTLVTTTTTRASARERWNDDDDDEGDDGFDGLFDDDVFANDADDGERDDDGMTTVETGTSMETALRGDVAAEADEDVDEGSAMVFSEALSDDGGEETSKGSVLADLVALGGTEARALMRDLFVEASKFGLDVDGEDEDDVDDDGGSSSGEGVEDVSTDAMAPMVEDEDALTELRALEYDENEDDSEDERAIEQRKKLLIELGVDIEAVPAPTAVEPEAVKTEPEPVKVEPMATAPSAALSKPPDVRLEEALKAIPNVLTAPKTRRTLLSVIDASNVRWLTWDDMPEGLRRKVSGSVPMEPSPNGRVVRVGGYWRAAGMNNMQRRKSKSRNGFPLRKYEVEEEVQECNKRYVVSAVECFGENSRQAVITVDGSHSFLPGDYITFDRVGAANPEHSLEINRQHRVYGLPADLNVDASRLSWTDVWSSSPLVGNHQSAFAVTFNTPGVACDAIPIASSIVRSSANTRLPFC</sequence>
<protein>
    <submittedName>
        <fullName evidence="3">Unnamed product</fullName>
    </submittedName>
</protein>
<evidence type="ECO:0000313" key="3">
    <source>
        <dbReference type="EMBL" id="CEF99363.1"/>
    </source>
</evidence>
<reference evidence="4" key="1">
    <citation type="journal article" date="2006" name="Proc. Natl. Acad. Sci. U.S.A.">
        <title>Genome analysis of the smallest free-living eukaryote Ostreococcus tauri unveils many unique features.</title>
        <authorList>
            <person name="Derelle E."/>
            <person name="Ferraz C."/>
            <person name="Rombauts S."/>
            <person name="Rouze P."/>
            <person name="Worden A.Z."/>
            <person name="Robbens S."/>
            <person name="Partensky F."/>
            <person name="Degroeve S."/>
            <person name="Echeynie S."/>
            <person name="Cooke R."/>
            <person name="Saeys Y."/>
            <person name="Wuyts J."/>
            <person name="Jabbari K."/>
            <person name="Bowler C."/>
            <person name="Panaud O."/>
            <person name="Piegu B."/>
            <person name="Ball S.G."/>
            <person name="Ral J.-P."/>
            <person name="Bouget F.-Y."/>
            <person name="Piganeau G."/>
            <person name="De Baets B."/>
            <person name="Picard A."/>
            <person name="Delseny M."/>
            <person name="Demaille J."/>
            <person name="Van de Peer Y."/>
            <person name="Moreau H."/>
        </authorList>
    </citation>
    <scope>NUCLEOTIDE SEQUENCE [LARGE SCALE GENOMIC DNA]</scope>
    <source>
        <strain evidence="4">OTTH 0595 / CCAP 157/2 / RCC745</strain>
    </source>
</reference>
<comment type="caution">
    <text evidence="3">The sequence shown here is derived from an EMBL/GenBank/DDBJ whole genome shotgun (WGS) entry which is preliminary data.</text>
</comment>
<feature type="region of interest" description="Disordered" evidence="1">
    <location>
        <begin position="183"/>
        <end position="206"/>
    </location>
</feature>
<dbReference type="RefSeq" id="XP_003081598.2">
    <property type="nucleotide sequence ID" value="XM_003081550.2"/>
</dbReference>
<feature type="compositionally biased region" description="Basic and acidic residues" evidence="1">
    <location>
        <begin position="268"/>
        <end position="278"/>
    </location>
</feature>
<feature type="compositionally biased region" description="Acidic residues" evidence="1">
    <location>
        <begin position="183"/>
        <end position="195"/>
    </location>
</feature>
<keyword evidence="4" id="KW-1185">Reference proteome</keyword>
<dbReference type="OrthoDB" id="10530646at2759"/>
<feature type="region of interest" description="Disordered" evidence="1">
    <location>
        <begin position="58"/>
        <end position="77"/>
    </location>
</feature>
<proteinExistence type="predicted"/>
<dbReference type="InParanoid" id="A0A090N472"/>
<dbReference type="Proteomes" id="UP000009170">
    <property type="component" value="Unassembled WGS sequence"/>
</dbReference>
<gene>
    <name evidence="3" type="ORF">OT_ostta10g01660</name>
</gene>
<feature type="chain" id="PRO_5001861379" evidence="2">
    <location>
        <begin position="32"/>
        <end position="519"/>
    </location>
</feature>
<dbReference type="KEGG" id="ota:OT_ostta10g01660"/>
<feature type="signal peptide" evidence="2">
    <location>
        <begin position="1"/>
        <end position="31"/>
    </location>
</feature>
<organism evidence="3 4">
    <name type="scientific">Ostreococcus tauri</name>
    <name type="common">Marine green alga</name>
    <dbReference type="NCBI Taxonomy" id="70448"/>
    <lineage>
        <taxon>Eukaryota</taxon>
        <taxon>Viridiplantae</taxon>
        <taxon>Chlorophyta</taxon>
        <taxon>Mamiellophyceae</taxon>
        <taxon>Mamiellales</taxon>
        <taxon>Bathycoccaceae</taxon>
        <taxon>Ostreococcus</taxon>
    </lineage>
</organism>
<reference evidence="3 4" key="2">
    <citation type="journal article" date="2014" name="BMC Genomics">
        <title>An improved genome of the model marine alga Ostreococcus tauri unfolds by assessing Illumina de novo assemblies.</title>
        <authorList>
            <person name="Blanc-Mathieu R."/>
            <person name="Verhelst B."/>
            <person name="Derelle E."/>
            <person name="Rombauts S."/>
            <person name="Bouget F.Y."/>
            <person name="Carre I."/>
            <person name="Chateau A."/>
            <person name="Eyre-Walker A."/>
            <person name="Grimsley N."/>
            <person name="Moreau H."/>
            <person name="Piegu B."/>
            <person name="Rivals E."/>
            <person name="Schackwitz W."/>
            <person name="Van de Peer Y."/>
            <person name="Piganeau G."/>
        </authorList>
    </citation>
    <scope>NUCLEOTIDE SEQUENCE [LARGE SCALE GENOMIC DNA]</scope>
    <source>
        <strain evidence="4">OTTH 0595 / CCAP 157/2 / RCC745</strain>
    </source>
</reference>
<dbReference type="GeneID" id="9832325"/>
<evidence type="ECO:0000256" key="2">
    <source>
        <dbReference type="SAM" id="SignalP"/>
    </source>
</evidence>
<evidence type="ECO:0000313" key="4">
    <source>
        <dbReference type="Proteomes" id="UP000009170"/>
    </source>
</evidence>
<accession>A0A090N472</accession>
<dbReference type="EMBL" id="CAID01000010">
    <property type="protein sequence ID" value="CEF99363.1"/>
    <property type="molecule type" value="Genomic_DNA"/>
</dbReference>
<name>A0A090N472_OSTTA</name>
<dbReference type="STRING" id="70448.A0A090N472"/>
<evidence type="ECO:0000256" key="1">
    <source>
        <dbReference type="SAM" id="MobiDB-lite"/>
    </source>
</evidence>
<keyword evidence="2" id="KW-0732">Signal</keyword>
<feature type="region of interest" description="Disordered" evidence="1">
    <location>
        <begin position="267"/>
        <end position="292"/>
    </location>
</feature>
<dbReference type="AlphaFoldDB" id="A0A090N472"/>